<evidence type="ECO:0000313" key="1">
    <source>
        <dbReference type="EMBL" id="GFO22859.1"/>
    </source>
</evidence>
<evidence type="ECO:0000313" key="2">
    <source>
        <dbReference type="Proteomes" id="UP000735302"/>
    </source>
</evidence>
<gene>
    <name evidence="1" type="ORF">PoB_004936400</name>
</gene>
<name>A0AAV4BWS5_9GAST</name>
<dbReference type="AlphaFoldDB" id="A0AAV4BWS5"/>
<protein>
    <submittedName>
        <fullName evidence="1">Uncharacterized protein</fullName>
    </submittedName>
</protein>
<dbReference type="Proteomes" id="UP000735302">
    <property type="component" value="Unassembled WGS sequence"/>
</dbReference>
<dbReference type="EMBL" id="BLXT01005456">
    <property type="protein sequence ID" value="GFO22859.1"/>
    <property type="molecule type" value="Genomic_DNA"/>
</dbReference>
<sequence>MEAILKHSPTRWLSIGRVLVSFVRPSAMGSKQPYEVDYKNEANIKTPDDTLIDKSNDLSGEAIRSFIADRTSNNLTMERIKEFYSAVVL</sequence>
<comment type="caution">
    <text evidence="1">The sequence shown here is derived from an EMBL/GenBank/DDBJ whole genome shotgun (WGS) entry which is preliminary data.</text>
</comment>
<reference evidence="1 2" key="1">
    <citation type="journal article" date="2021" name="Elife">
        <title>Chloroplast acquisition without the gene transfer in kleptoplastic sea slugs, Plakobranchus ocellatus.</title>
        <authorList>
            <person name="Maeda T."/>
            <person name="Takahashi S."/>
            <person name="Yoshida T."/>
            <person name="Shimamura S."/>
            <person name="Takaki Y."/>
            <person name="Nagai Y."/>
            <person name="Toyoda A."/>
            <person name="Suzuki Y."/>
            <person name="Arimoto A."/>
            <person name="Ishii H."/>
            <person name="Satoh N."/>
            <person name="Nishiyama T."/>
            <person name="Hasebe M."/>
            <person name="Maruyama T."/>
            <person name="Minagawa J."/>
            <person name="Obokata J."/>
            <person name="Shigenobu S."/>
        </authorList>
    </citation>
    <scope>NUCLEOTIDE SEQUENCE [LARGE SCALE GENOMIC DNA]</scope>
</reference>
<keyword evidence="2" id="KW-1185">Reference proteome</keyword>
<accession>A0AAV4BWS5</accession>
<organism evidence="1 2">
    <name type="scientific">Plakobranchus ocellatus</name>
    <dbReference type="NCBI Taxonomy" id="259542"/>
    <lineage>
        <taxon>Eukaryota</taxon>
        <taxon>Metazoa</taxon>
        <taxon>Spiralia</taxon>
        <taxon>Lophotrochozoa</taxon>
        <taxon>Mollusca</taxon>
        <taxon>Gastropoda</taxon>
        <taxon>Heterobranchia</taxon>
        <taxon>Euthyneura</taxon>
        <taxon>Panpulmonata</taxon>
        <taxon>Sacoglossa</taxon>
        <taxon>Placobranchoidea</taxon>
        <taxon>Plakobranchidae</taxon>
        <taxon>Plakobranchus</taxon>
    </lineage>
</organism>
<proteinExistence type="predicted"/>